<sequence length="96" mass="10359">MYASEPALVIVGTETVVDGFPSGLSMHKQPHTTTAHKPLPVAISNIGRESTSTSLLSAGLQAIEAGIRPTKIRDALYTMRGLDSWQRLSNDMKSHL</sequence>
<proteinExistence type="predicted"/>
<organism evidence="1 2">
    <name type="scientific">Gossypium barbadense</name>
    <name type="common">Sea Island cotton</name>
    <name type="synonym">Hibiscus barbadensis</name>
    <dbReference type="NCBI Taxonomy" id="3634"/>
    <lineage>
        <taxon>Eukaryota</taxon>
        <taxon>Viridiplantae</taxon>
        <taxon>Streptophyta</taxon>
        <taxon>Embryophyta</taxon>
        <taxon>Tracheophyta</taxon>
        <taxon>Spermatophyta</taxon>
        <taxon>Magnoliopsida</taxon>
        <taxon>eudicotyledons</taxon>
        <taxon>Gunneridae</taxon>
        <taxon>Pentapetalae</taxon>
        <taxon>rosids</taxon>
        <taxon>malvids</taxon>
        <taxon>Malvales</taxon>
        <taxon>Malvaceae</taxon>
        <taxon>Malvoideae</taxon>
        <taxon>Gossypium</taxon>
    </lineage>
</organism>
<dbReference type="Proteomes" id="UP000239757">
    <property type="component" value="Unassembled WGS sequence"/>
</dbReference>
<evidence type="ECO:0000313" key="2">
    <source>
        <dbReference type="Proteomes" id="UP000239757"/>
    </source>
</evidence>
<reference evidence="1 2" key="1">
    <citation type="submission" date="2015-01" db="EMBL/GenBank/DDBJ databases">
        <title>Genome of allotetraploid Gossypium barbadense reveals genomic plasticity and fiber elongation in cotton evolution.</title>
        <authorList>
            <person name="Chen X."/>
            <person name="Liu X."/>
            <person name="Zhao B."/>
            <person name="Zheng H."/>
            <person name="Hu Y."/>
            <person name="Lu G."/>
            <person name="Yang C."/>
            <person name="Chen J."/>
            <person name="Shan C."/>
            <person name="Zhang L."/>
            <person name="Zhou Y."/>
            <person name="Wang L."/>
            <person name="Guo W."/>
            <person name="Bai Y."/>
            <person name="Ruan J."/>
            <person name="Shangguan X."/>
            <person name="Mao Y."/>
            <person name="Jiang J."/>
            <person name="Zhu Y."/>
            <person name="Lei J."/>
            <person name="Kang H."/>
            <person name="Chen S."/>
            <person name="He X."/>
            <person name="Wang R."/>
            <person name="Wang Y."/>
            <person name="Chen J."/>
            <person name="Wang L."/>
            <person name="Yu S."/>
            <person name="Wang B."/>
            <person name="Wei J."/>
            <person name="Song S."/>
            <person name="Lu X."/>
            <person name="Gao Z."/>
            <person name="Gu W."/>
            <person name="Deng X."/>
            <person name="Ma D."/>
            <person name="Wang S."/>
            <person name="Liang W."/>
            <person name="Fang L."/>
            <person name="Cai C."/>
            <person name="Zhu X."/>
            <person name="Zhou B."/>
            <person name="Zhang Y."/>
            <person name="Chen Z."/>
            <person name="Xu S."/>
            <person name="Zhu R."/>
            <person name="Wang S."/>
            <person name="Zhang T."/>
            <person name="Zhao G."/>
        </authorList>
    </citation>
    <scope>NUCLEOTIDE SEQUENCE [LARGE SCALE GENOMIC DNA]</scope>
    <source>
        <strain evidence="2">cv. Xinhai21</strain>
        <tissue evidence="1">Leaf</tissue>
    </source>
</reference>
<dbReference type="EMBL" id="KZ666440">
    <property type="protein sequence ID" value="PPR94780.1"/>
    <property type="molecule type" value="Genomic_DNA"/>
</dbReference>
<evidence type="ECO:0000313" key="1">
    <source>
        <dbReference type="EMBL" id="PPR94780.1"/>
    </source>
</evidence>
<protein>
    <submittedName>
        <fullName evidence="1">Uncharacterized protein</fullName>
    </submittedName>
</protein>
<accession>A0A2P5WUL3</accession>
<dbReference type="AlphaFoldDB" id="A0A2P5WUL3"/>
<gene>
    <name evidence="1" type="ORF">GOBAR_AA25872</name>
</gene>
<name>A0A2P5WUL3_GOSBA</name>